<name>A0A9X3WXJ1_9BACI</name>
<dbReference type="PROSITE" id="PS00061">
    <property type="entry name" value="ADH_SHORT"/>
    <property type="match status" value="1"/>
</dbReference>
<dbReference type="EC" id="1.1.1.100" evidence="3"/>
<dbReference type="Gene3D" id="3.40.50.720">
    <property type="entry name" value="NAD(P)-binding Rossmann-like Domain"/>
    <property type="match status" value="1"/>
</dbReference>
<dbReference type="PRINTS" id="PR00081">
    <property type="entry name" value="GDHRDH"/>
</dbReference>
<dbReference type="InterPro" id="IPR002347">
    <property type="entry name" value="SDR_fam"/>
</dbReference>
<evidence type="ECO:0000313" key="3">
    <source>
        <dbReference type="EMBL" id="MDC3425119.1"/>
    </source>
</evidence>
<protein>
    <submittedName>
        <fullName evidence="3">3-oxoacyl-ACP reductase FabG</fullName>
        <ecNumber evidence="3">1.1.1.100</ecNumber>
    </submittedName>
</protein>
<comment type="caution">
    <text evidence="3">The sequence shown here is derived from an EMBL/GenBank/DDBJ whole genome shotgun (WGS) entry which is preliminary data.</text>
</comment>
<dbReference type="FunFam" id="3.40.50.720:FF:000173">
    <property type="entry name" value="3-oxoacyl-[acyl-carrier protein] reductase"/>
    <property type="match status" value="1"/>
</dbReference>
<keyword evidence="4" id="KW-1185">Reference proteome</keyword>
<comment type="similarity">
    <text evidence="1">Belongs to the short-chain dehydrogenases/reductases (SDR) family.</text>
</comment>
<evidence type="ECO:0000313" key="4">
    <source>
        <dbReference type="Proteomes" id="UP001145050"/>
    </source>
</evidence>
<dbReference type="PRINTS" id="PR00080">
    <property type="entry name" value="SDRFAMILY"/>
</dbReference>
<gene>
    <name evidence="3" type="primary">fabG</name>
    <name evidence="3" type="ORF">NC797_11435</name>
</gene>
<dbReference type="InterPro" id="IPR036291">
    <property type="entry name" value="NAD(P)-bd_dom_sf"/>
</dbReference>
<dbReference type="PANTHER" id="PTHR42879">
    <property type="entry name" value="3-OXOACYL-(ACYL-CARRIER-PROTEIN) REDUCTASE"/>
    <property type="match status" value="1"/>
</dbReference>
<reference evidence="3" key="1">
    <citation type="submission" date="2022-06" db="EMBL/GenBank/DDBJ databases">
        <title>Aquibacillus sp. a new bacterium isolated from soil saline samples.</title>
        <authorList>
            <person name="Galisteo C."/>
            <person name="De La Haba R."/>
            <person name="Sanchez-Porro C."/>
            <person name="Ventosa A."/>
        </authorList>
    </citation>
    <scope>NUCLEOTIDE SEQUENCE</scope>
    <source>
        <strain evidence="3">3ASR75-11</strain>
    </source>
</reference>
<dbReference type="RefSeq" id="WP_272436924.1">
    <property type="nucleotide sequence ID" value="NZ_JAMQKB010000011.1"/>
</dbReference>
<dbReference type="InterPro" id="IPR020904">
    <property type="entry name" value="Sc_DH/Rdtase_CS"/>
</dbReference>
<dbReference type="GO" id="GO:0032787">
    <property type="term" value="P:monocarboxylic acid metabolic process"/>
    <property type="evidence" value="ECO:0007669"/>
    <property type="project" value="UniProtKB-ARBA"/>
</dbReference>
<keyword evidence="2 3" id="KW-0560">Oxidoreductase</keyword>
<dbReference type="InterPro" id="IPR050259">
    <property type="entry name" value="SDR"/>
</dbReference>
<dbReference type="NCBIfam" id="NF009466">
    <property type="entry name" value="PRK12826.1-2"/>
    <property type="match status" value="1"/>
</dbReference>
<dbReference type="Pfam" id="PF13561">
    <property type="entry name" value="adh_short_C2"/>
    <property type="match status" value="1"/>
</dbReference>
<accession>A0A9X3WXJ1</accession>
<sequence length="239" mass="26362">MLKKYIAIVTGGTRGLGAAIVHQLASNDWNVHFTYQSDEQSANDLLDKYENVFAYKADVKDYKRTREVVEEVISIEGKIDCLINNAGIKRDKSLGFMNERNWRDVIETNLSGVFNYSKFVGKQMIKQKTGVIINISSISAFIGLKGQTNYSASKAGVNGFTKALAKELGPNNIRVNSVCPGFIKTEMTEQLNETEMIQDITLGRFGSTKEIADVVVFLISNKASYITGQTIIVDGGLAI</sequence>
<dbReference type="PANTHER" id="PTHR42879:SF2">
    <property type="entry name" value="3-OXOACYL-[ACYL-CARRIER-PROTEIN] REDUCTASE FABG"/>
    <property type="match status" value="1"/>
</dbReference>
<dbReference type="AlphaFoldDB" id="A0A9X3WXJ1"/>
<evidence type="ECO:0000256" key="1">
    <source>
        <dbReference type="ARBA" id="ARBA00006484"/>
    </source>
</evidence>
<dbReference type="EMBL" id="JAMQKB010000011">
    <property type="protein sequence ID" value="MDC3425119.1"/>
    <property type="molecule type" value="Genomic_DNA"/>
</dbReference>
<dbReference type="GO" id="GO:0004316">
    <property type="term" value="F:3-oxoacyl-[acyl-carrier-protein] reductase (NADPH) activity"/>
    <property type="evidence" value="ECO:0007669"/>
    <property type="project" value="UniProtKB-EC"/>
</dbReference>
<proteinExistence type="inferred from homology"/>
<organism evidence="3 4">
    <name type="scientific">Terrihalobacillus insolitus</name>
    <dbReference type="NCBI Taxonomy" id="2950438"/>
    <lineage>
        <taxon>Bacteria</taxon>
        <taxon>Bacillati</taxon>
        <taxon>Bacillota</taxon>
        <taxon>Bacilli</taxon>
        <taxon>Bacillales</taxon>
        <taxon>Bacillaceae</taxon>
        <taxon>Terrihalobacillus</taxon>
    </lineage>
</organism>
<dbReference type="Proteomes" id="UP001145050">
    <property type="component" value="Unassembled WGS sequence"/>
</dbReference>
<dbReference type="SUPFAM" id="SSF51735">
    <property type="entry name" value="NAD(P)-binding Rossmann-fold domains"/>
    <property type="match status" value="1"/>
</dbReference>
<evidence type="ECO:0000256" key="2">
    <source>
        <dbReference type="ARBA" id="ARBA00023002"/>
    </source>
</evidence>